<sequence length="42" mass="5035">MADQMRMDFQRERNEMVTTLWRQLRDELLEEQPPPPPPAPAI</sequence>
<protein>
    <submittedName>
        <fullName evidence="1">Uncharacterized protein</fullName>
    </submittedName>
</protein>
<evidence type="ECO:0000313" key="1">
    <source>
        <dbReference type="EMBL" id="GMN71932.1"/>
    </source>
</evidence>
<reference evidence="1" key="1">
    <citation type="submission" date="2023-07" db="EMBL/GenBank/DDBJ databases">
        <title>draft genome sequence of fig (Ficus carica).</title>
        <authorList>
            <person name="Takahashi T."/>
            <person name="Nishimura K."/>
        </authorList>
    </citation>
    <scope>NUCLEOTIDE SEQUENCE</scope>
</reference>
<organism evidence="1 2">
    <name type="scientific">Ficus carica</name>
    <name type="common">Common fig</name>
    <dbReference type="NCBI Taxonomy" id="3494"/>
    <lineage>
        <taxon>Eukaryota</taxon>
        <taxon>Viridiplantae</taxon>
        <taxon>Streptophyta</taxon>
        <taxon>Embryophyta</taxon>
        <taxon>Tracheophyta</taxon>
        <taxon>Spermatophyta</taxon>
        <taxon>Magnoliopsida</taxon>
        <taxon>eudicotyledons</taxon>
        <taxon>Gunneridae</taxon>
        <taxon>Pentapetalae</taxon>
        <taxon>rosids</taxon>
        <taxon>fabids</taxon>
        <taxon>Rosales</taxon>
        <taxon>Moraceae</taxon>
        <taxon>Ficeae</taxon>
        <taxon>Ficus</taxon>
    </lineage>
</organism>
<gene>
    <name evidence="1" type="ORF">TIFTF001_055199</name>
</gene>
<dbReference type="AlphaFoldDB" id="A0AA88JH90"/>
<accession>A0AA88JH90</accession>
<name>A0AA88JH90_FICCA</name>
<evidence type="ECO:0000313" key="2">
    <source>
        <dbReference type="Proteomes" id="UP001187192"/>
    </source>
</evidence>
<comment type="caution">
    <text evidence="1">The sequence shown here is derived from an EMBL/GenBank/DDBJ whole genome shotgun (WGS) entry which is preliminary data.</text>
</comment>
<keyword evidence="2" id="KW-1185">Reference proteome</keyword>
<dbReference type="Proteomes" id="UP001187192">
    <property type="component" value="Unassembled WGS sequence"/>
</dbReference>
<proteinExistence type="predicted"/>
<dbReference type="EMBL" id="BTGU01016661">
    <property type="protein sequence ID" value="GMN71932.1"/>
    <property type="molecule type" value="Genomic_DNA"/>
</dbReference>